<reference evidence="1" key="1">
    <citation type="submission" date="2020-02" db="EMBL/GenBank/DDBJ databases">
        <authorList>
            <person name="Palmer J.M."/>
        </authorList>
    </citation>
    <scope>NUCLEOTIDE SEQUENCE</scope>
    <source>
        <strain evidence="1">EPUS1.4</strain>
        <tissue evidence="1">Thallus</tissue>
    </source>
</reference>
<protein>
    <recommendedName>
        <fullName evidence="3">Transcription factor domain-containing protein</fullName>
    </recommendedName>
</protein>
<accession>A0A8H7A9T5</accession>
<evidence type="ECO:0000313" key="1">
    <source>
        <dbReference type="EMBL" id="KAF7505143.1"/>
    </source>
</evidence>
<evidence type="ECO:0000313" key="2">
    <source>
        <dbReference type="Proteomes" id="UP000606974"/>
    </source>
</evidence>
<comment type="caution">
    <text evidence="1">The sequence shown here is derived from an EMBL/GenBank/DDBJ whole genome shotgun (WGS) entry which is preliminary data.</text>
</comment>
<organism evidence="1 2">
    <name type="scientific">Endocarpon pusillum</name>
    <dbReference type="NCBI Taxonomy" id="364733"/>
    <lineage>
        <taxon>Eukaryota</taxon>
        <taxon>Fungi</taxon>
        <taxon>Dikarya</taxon>
        <taxon>Ascomycota</taxon>
        <taxon>Pezizomycotina</taxon>
        <taxon>Eurotiomycetes</taxon>
        <taxon>Chaetothyriomycetidae</taxon>
        <taxon>Verrucariales</taxon>
        <taxon>Verrucariaceae</taxon>
        <taxon>Endocarpon</taxon>
    </lineage>
</organism>
<sequence length="152" mass="17190">MTMCSDLCIRATEFAYSFRDSLPTTEDTQQFQALAEEGSHLRSSLLSWEHSASTWTTHSAEDEQMTIAWTFYAATSIYLSGAFDCNPIWETQHIATPILPRLIIERHIASILHLTESVCKHTNLTGLVFLFPLRVAGAQARTTADRRRITEL</sequence>
<name>A0A8H7A9T5_9EURO</name>
<dbReference type="OrthoDB" id="194358at2759"/>
<evidence type="ECO:0008006" key="3">
    <source>
        <dbReference type="Google" id="ProtNLM"/>
    </source>
</evidence>
<keyword evidence="2" id="KW-1185">Reference proteome</keyword>
<gene>
    <name evidence="1" type="ORF">GJ744_001209</name>
</gene>
<dbReference type="Proteomes" id="UP000606974">
    <property type="component" value="Unassembled WGS sequence"/>
</dbReference>
<proteinExistence type="predicted"/>
<dbReference type="AlphaFoldDB" id="A0A8H7A9T5"/>
<dbReference type="EMBL" id="JAACFV010000117">
    <property type="protein sequence ID" value="KAF7505143.1"/>
    <property type="molecule type" value="Genomic_DNA"/>
</dbReference>